<feature type="region of interest" description="Disordered" evidence="1">
    <location>
        <begin position="140"/>
        <end position="232"/>
    </location>
</feature>
<feature type="transmembrane region" description="Helical" evidence="2">
    <location>
        <begin position="365"/>
        <end position="388"/>
    </location>
</feature>
<dbReference type="Proteomes" id="UP001501020">
    <property type="component" value="Unassembled WGS sequence"/>
</dbReference>
<keyword evidence="2" id="KW-1133">Transmembrane helix</keyword>
<keyword evidence="4" id="KW-1185">Reference proteome</keyword>
<sequence>MAAPQSAPRRRWRREGPDPETAAGTAAPGVPPPAVVPPGVQGRAMLDGARAAAAREYDEWSFAPGTRLPYLERLRHEREQAVALNAASAFAAARAILAQVRHQRRDERHAAATAQAGLDQALRWRDRAYEREDITLAGLDVLAGQHMPPDRPGWDDADVPDDDPDDPTATAEAGDTGDTGDTVRNADPHGPPNLGSADPGPGGERPAPASGDREKADAAPVTRGGRRRLGWMGPADGSPFAMPMPERYKRYILVALIAVEVPIYHDIFLHLHGADDWLTWAYTLPVALGMVAAPHLAGRLFRHRHLMPVERIAPVLVAATMVLWAAGALALGWLRQQVLLVPRRDPVTGQDIGGVHQLGLQHGHIAMTAVFAIILLLSGLIAFTLGMAEEHPAVAAYRAAVRVSERAQALFLEATSEESRTRDSTLVPEEEQLRAHWHEAQEHRTAIAQEHLAAEKVYLDAVALGIGRPTTTQAVSAYLDEPPAGGDGGAP</sequence>
<evidence type="ECO:0000256" key="2">
    <source>
        <dbReference type="SAM" id="Phobius"/>
    </source>
</evidence>
<feature type="compositionally biased region" description="Low complexity" evidence="1">
    <location>
        <begin position="19"/>
        <end position="28"/>
    </location>
</feature>
<proteinExistence type="predicted"/>
<feature type="compositionally biased region" description="Acidic residues" evidence="1">
    <location>
        <begin position="155"/>
        <end position="166"/>
    </location>
</feature>
<evidence type="ECO:0000313" key="4">
    <source>
        <dbReference type="Proteomes" id="UP001501020"/>
    </source>
</evidence>
<evidence type="ECO:0000313" key="3">
    <source>
        <dbReference type="EMBL" id="GAA2128695.1"/>
    </source>
</evidence>
<organism evidence="3 4">
    <name type="scientific">Actinomadura napierensis</name>
    <dbReference type="NCBI Taxonomy" id="267854"/>
    <lineage>
        <taxon>Bacteria</taxon>
        <taxon>Bacillati</taxon>
        <taxon>Actinomycetota</taxon>
        <taxon>Actinomycetes</taxon>
        <taxon>Streptosporangiales</taxon>
        <taxon>Thermomonosporaceae</taxon>
        <taxon>Actinomadura</taxon>
    </lineage>
</organism>
<keyword evidence="2" id="KW-0472">Membrane</keyword>
<protein>
    <submittedName>
        <fullName evidence="3">Uncharacterized protein</fullName>
    </submittedName>
</protein>
<reference evidence="3 4" key="1">
    <citation type="journal article" date="2019" name="Int. J. Syst. Evol. Microbiol.">
        <title>The Global Catalogue of Microorganisms (GCM) 10K type strain sequencing project: providing services to taxonomists for standard genome sequencing and annotation.</title>
        <authorList>
            <consortium name="The Broad Institute Genomics Platform"/>
            <consortium name="The Broad Institute Genome Sequencing Center for Infectious Disease"/>
            <person name="Wu L."/>
            <person name="Ma J."/>
        </authorList>
    </citation>
    <scope>NUCLEOTIDE SEQUENCE [LARGE SCALE GENOMIC DNA]</scope>
    <source>
        <strain evidence="3 4">JCM 13850</strain>
    </source>
</reference>
<comment type="caution">
    <text evidence="3">The sequence shown here is derived from an EMBL/GenBank/DDBJ whole genome shotgun (WGS) entry which is preliminary data.</text>
</comment>
<name>A0ABN2YKE4_9ACTN</name>
<feature type="transmembrane region" description="Helical" evidence="2">
    <location>
        <begin position="313"/>
        <end position="334"/>
    </location>
</feature>
<feature type="transmembrane region" description="Helical" evidence="2">
    <location>
        <begin position="251"/>
        <end position="271"/>
    </location>
</feature>
<accession>A0ABN2YKE4</accession>
<dbReference type="RefSeq" id="WP_344263838.1">
    <property type="nucleotide sequence ID" value="NZ_BAAAMR010000012.1"/>
</dbReference>
<feature type="compositionally biased region" description="Low complexity" evidence="1">
    <location>
        <begin position="167"/>
        <end position="180"/>
    </location>
</feature>
<feature type="transmembrane region" description="Helical" evidence="2">
    <location>
        <begin position="277"/>
        <end position="301"/>
    </location>
</feature>
<keyword evidence="2" id="KW-0812">Transmembrane</keyword>
<dbReference type="EMBL" id="BAAAMR010000012">
    <property type="protein sequence ID" value="GAA2128695.1"/>
    <property type="molecule type" value="Genomic_DNA"/>
</dbReference>
<evidence type="ECO:0000256" key="1">
    <source>
        <dbReference type="SAM" id="MobiDB-lite"/>
    </source>
</evidence>
<feature type="region of interest" description="Disordered" evidence="1">
    <location>
        <begin position="1"/>
        <end position="41"/>
    </location>
</feature>
<gene>
    <name evidence="3" type="ORF">GCM10009727_19500</name>
</gene>